<dbReference type="EMBL" id="JACJVQ010000019">
    <property type="protein sequence ID" value="MBB6637027.1"/>
    <property type="molecule type" value="Genomic_DNA"/>
</dbReference>
<dbReference type="Proteomes" id="UP000535838">
    <property type="component" value="Unassembled WGS sequence"/>
</dbReference>
<dbReference type="RefSeq" id="WP_185122215.1">
    <property type="nucleotide sequence ID" value="NZ_JACJVQ010000019.1"/>
</dbReference>
<evidence type="ECO:0000313" key="3">
    <source>
        <dbReference type="Proteomes" id="UP000535838"/>
    </source>
</evidence>
<dbReference type="AlphaFoldDB" id="A0A841T589"/>
<keyword evidence="3" id="KW-1185">Reference proteome</keyword>
<comment type="caution">
    <text evidence="2">The sequence shown here is derived from an EMBL/GenBank/DDBJ whole genome shotgun (WGS) entry which is preliminary data.</text>
</comment>
<proteinExistence type="predicted"/>
<keyword evidence="1" id="KW-0812">Transmembrane</keyword>
<feature type="transmembrane region" description="Helical" evidence="1">
    <location>
        <begin position="59"/>
        <end position="78"/>
    </location>
</feature>
<protein>
    <submittedName>
        <fullName evidence="2">Uncharacterized protein</fullName>
    </submittedName>
</protein>
<accession>A0A841T589</accession>
<keyword evidence="1" id="KW-1133">Transmembrane helix</keyword>
<sequence>MIVIGTFQHSIELEQALHQLEQLGISGHHLLVVSMDGDKRDLGADKPSADNLKAKGVEVGFAVATGLSVIGTSVGFTLPWGPVISGLVTAIAGFFLGFGIHSLMSVKGKPSLKIKPEVIVIAQCQADLSAPVQEAMWLNQALTVGIAHASAE</sequence>
<evidence type="ECO:0000313" key="2">
    <source>
        <dbReference type="EMBL" id="MBB6637027.1"/>
    </source>
</evidence>
<evidence type="ECO:0000256" key="1">
    <source>
        <dbReference type="SAM" id="Phobius"/>
    </source>
</evidence>
<organism evidence="2 3">
    <name type="scientific">Cohnella thailandensis</name>
    <dbReference type="NCBI Taxonomy" id="557557"/>
    <lineage>
        <taxon>Bacteria</taxon>
        <taxon>Bacillati</taxon>
        <taxon>Bacillota</taxon>
        <taxon>Bacilli</taxon>
        <taxon>Bacillales</taxon>
        <taxon>Paenibacillaceae</taxon>
        <taxon>Cohnella</taxon>
    </lineage>
</organism>
<feature type="transmembrane region" description="Helical" evidence="1">
    <location>
        <begin position="84"/>
        <end position="106"/>
    </location>
</feature>
<keyword evidence="1" id="KW-0472">Membrane</keyword>
<gene>
    <name evidence="2" type="ORF">H7B67_23100</name>
</gene>
<reference evidence="2 3" key="1">
    <citation type="submission" date="2020-08" db="EMBL/GenBank/DDBJ databases">
        <title>Cohnella phylogeny.</title>
        <authorList>
            <person name="Dunlap C."/>
        </authorList>
    </citation>
    <scope>NUCLEOTIDE SEQUENCE [LARGE SCALE GENOMIC DNA]</scope>
    <source>
        <strain evidence="2 3">DSM 25241</strain>
    </source>
</reference>
<name>A0A841T589_9BACL</name>